<proteinExistence type="predicted"/>
<dbReference type="CDD" id="cd01949">
    <property type="entry name" value="GGDEF"/>
    <property type="match status" value="1"/>
</dbReference>
<evidence type="ECO:0000256" key="5">
    <source>
        <dbReference type="ARBA" id="ARBA00022679"/>
    </source>
</evidence>
<dbReference type="FunFam" id="3.30.70.270:FF:000001">
    <property type="entry name" value="Diguanylate cyclase domain protein"/>
    <property type="match status" value="1"/>
</dbReference>
<reference evidence="15 16" key="2">
    <citation type="submission" date="2017-08" db="EMBL/GenBank/DDBJ databases">
        <authorList>
            <person name="de Groot N.N."/>
        </authorList>
    </citation>
    <scope>NUCLEOTIDE SEQUENCE [LARGE SCALE GENOMIC DNA]</scope>
    <source>
        <strain evidence="15">Orrdi1</strain>
    </source>
</reference>
<dbReference type="GO" id="GO:0019825">
    <property type="term" value="F:oxygen binding"/>
    <property type="evidence" value="ECO:0007669"/>
    <property type="project" value="InterPro"/>
</dbReference>
<dbReference type="Pfam" id="PF11563">
    <property type="entry name" value="Protoglobin"/>
    <property type="match status" value="1"/>
</dbReference>
<dbReference type="SMART" id="SM00267">
    <property type="entry name" value="GGDEF"/>
    <property type="match status" value="1"/>
</dbReference>
<evidence type="ECO:0000256" key="2">
    <source>
        <dbReference type="ARBA" id="ARBA00012528"/>
    </source>
</evidence>
<dbReference type="Pfam" id="PF21118">
    <property type="entry name" value="DosC_2nd"/>
    <property type="match status" value="1"/>
</dbReference>
<sequence length="481" mass="53419">MKHSTEVMALDWAHTHSRYSAEQCQLAQDVSARHTAALADDFYDCMLADQGAAFFLSHELVQTRLRHAMQEWLLTVFDARHLAQFQAAVAYQYRIGEVHARIEIPVHFIIRGMRLLTRRMHELLHAEPDALPHAVLGACRYISEVTLISVEIMCHAYETSHDRKSRAEEGYRLLALSQNIGAEKERQRAALLDWENQLMFGLSANLPWQQLPRIRKSEFGLWFTHKASHAFEGASETRSILLQLAQVDSLIQTASHHPPGSAQRAQALQGIRDATQAVAYLVECLFEQAGNLESGRDTLTRLLNRKYLQVVMNKEIAYARKIGAPLSVLLADIDHFKLINDTHGHDGGDVVLQQVASLISTYSRGGDYTFRLGGEEFLIVLVDVDGPQALSVADALRRRVQERPVALPDGSRVQVTLSVGVSGHSGHPDYQRLLKSADQALYAAKAAGRNRCVLAEDDTDMPSGAPASHAAGHQPVRAGAR</sequence>
<evidence type="ECO:0000256" key="9">
    <source>
        <dbReference type="ARBA" id="ARBA00023004"/>
    </source>
</evidence>
<dbReference type="Gene3D" id="1.10.490.10">
    <property type="entry name" value="Globins"/>
    <property type="match status" value="1"/>
</dbReference>
<keyword evidence="16" id="KW-1185">Reference proteome</keyword>
<dbReference type="EMBL" id="LT907988">
    <property type="protein sequence ID" value="SOE50101.1"/>
    <property type="molecule type" value="Genomic_DNA"/>
</dbReference>
<dbReference type="GO" id="GO:1902201">
    <property type="term" value="P:negative regulation of bacterial-type flagellum-dependent cell motility"/>
    <property type="evidence" value="ECO:0007669"/>
    <property type="project" value="TreeGrafter"/>
</dbReference>
<feature type="domain" description="GGDEF" evidence="13">
    <location>
        <begin position="324"/>
        <end position="457"/>
    </location>
</feature>
<comment type="cofactor">
    <cofactor evidence="1">
        <name>heme</name>
        <dbReference type="ChEBI" id="CHEBI:30413"/>
    </cofactor>
</comment>
<keyword evidence="5" id="KW-0808">Transferase</keyword>
<keyword evidence="7" id="KW-0547">Nucleotide-binding</keyword>
<evidence type="ECO:0000259" key="13">
    <source>
        <dbReference type="PROSITE" id="PS50887"/>
    </source>
</evidence>
<evidence type="ECO:0000313" key="14">
    <source>
        <dbReference type="EMBL" id="SBT27332.1"/>
    </source>
</evidence>
<dbReference type="Proteomes" id="UP000078558">
    <property type="component" value="Chromosome I"/>
</dbReference>
<dbReference type="InterPro" id="IPR050469">
    <property type="entry name" value="Diguanylate_Cyclase"/>
</dbReference>
<dbReference type="PANTHER" id="PTHR45138">
    <property type="entry name" value="REGULATORY COMPONENTS OF SENSORY TRANSDUCTION SYSTEM"/>
    <property type="match status" value="1"/>
</dbReference>
<dbReference type="InterPro" id="IPR000160">
    <property type="entry name" value="GGDEF_dom"/>
</dbReference>
<dbReference type="InterPro" id="IPR012292">
    <property type="entry name" value="Globin/Proto"/>
</dbReference>
<dbReference type="SUPFAM" id="SSF55073">
    <property type="entry name" value="Nucleotide cyclase"/>
    <property type="match status" value="1"/>
</dbReference>
<name>A0A1C3K782_9BURK</name>
<dbReference type="UniPathway" id="UPA00599"/>
<accession>A0A1C3K782</accession>
<evidence type="ECO:0000256" key="10">
    <source>
        <dbReference type="ARBA" id="ARBA00029839"/>
    </source>
</evidence>
<evidence type="ECO:0000313" key="16">
    <source>
        <dbReference type="Proteomes" id="UP000078558"/>
    </source>
</evidence>
<protein>
    <recommendedName>
        <fullName evidence="3">Diguanylate cyclase DosC</fullName>
        <ecNumber evidence="2">2.7.7.65</ecNumber>
    </recommendedName>
    <alternativeName>
        <fullName evidence="10">Direct oxygen-sensing cyclase</fullName>
    </alternativeName>
</protein>
<dbReference type="GO" id="GO:0020037">
    <property type="term" value="F:heme binding"/>
    <property type="evidence" value="ECO:0007669"/>
    <property type="project" value="InterPro"/>
</dbReference>
<dbReference type="GO" id="GO:0052621">
    <property type="term" value="F:diguanylate cyclase activity"/>
    <property type="evidence" value="ECO:0007669"/>
    <property type="project" value="UniProtKB-EC"/>
</dbReference>
<dbReference type="InterPro" id="IPR009050">
    <property type="entry name" value="Globin-like_sf"/>
</dbReference>
<evidence type="ECO:0000256" key="7">
    <source>
        <dbReference type="ARBA" id="ARBA00022741"/>
    </source>
</evidence>
<keyword evidence="8" id="KW-0460">Magnesium</keyword>
<evidence type="ECO:0000256" key="8">
    <source>
        <dbReference type="ARBA" id="ARBA00022842"/>
    </source>
</evidence>
<evidence type="ECO:0000256" key="12">
    <source>
        <dbReference type="SAM" id="MobiDB-lite"/>
    </source>
</evidence>
<dbReference type="GO" id="GO:0005886">
    <property type="term" value="C:plasma membrane"/>
    <property type="evidence" value="ECO:0007669"/>
    <property type="project" value="TreeGrafter"/>
</dbReference>
<dbReference type="PROSITE" id="PS50887">
    <property type="entry name" value="GGDEF"/>
    <property type="match status" value="1"/>
</dbReference>
<keyword evidence="4" id="KW-0349">Heme</keyword>
<dbReference type="PANTHER" id="PTHR45138:SF9">
    <property type="entry name" value="DIGUANYLATE CYCLASE DGCM-RELATED"/>
    <property type="match status" value="1"/>
</dbReference>
<dbReference type="NCBIfam" id="TIGR00254">
    <property type="entry name" value="GGDEF"/>
    <property type="match status" value="1"/>
</dbReference>
<dbReference type="SUPFAM" id="SSF46458">
    <property type="entry name" value="Globin-like"/>
    <property type="match status" value="1"/>
</dbReference>
<dbReference type="InterPro" id="IPR039435">
    <property type="entry name" value="DosC_GS"/>
</dbReference>
<dbReference type="RefSeq" id="WP_082985485.1">
    <property type="nucleotide sequence ID" value="NZ_LT907988.1"/>
</dbReference>
<dbReference type="InterPro" id="IPR029787">
    <property type="entry name" value="Nucleotide_cyclase"/>
</dbReference>
<feature type="region of interest" description="Disordered" evidence="12">
    <location>
        <begin position="457"/>
        <end position="481"/>
    </location>
</feature>
<dbReference type="Gene3D" id="3.30.70.270">
    <property type="match status" value="1"/>
</dbReference>
<evidence type="ECO:0000256" key="11">
    <source>
        <dbReference type="ARBA" id="ARBA00034247"/>
    </source>
</evidence>
<dbReference type="Pfam" id="PF00990">
    <property type="entry name" value="GGDEF"/>
    <property type="match status" value="1"/>
</dbReference>
<comment type="catalytic activity">
    <reaction evidence="11">
        <text>2 GTP = 3',3'-c-di-GMP + 2 diphosphate</text>
        <dbReference type="Rhea" id="RHEA:24898"/>
        <dbReference type="ChEBI" id="CHEBI:33019"/>
        <dbReference type="ChEBI" id="CHEBI:37565"/>
        <dbReference type="ChEBI" id="CHEBI:58805"/>
        <dbReference type="EC" id="2.7.7.65"/>
    </reaction>
</comment>
<keyword evidence="9" id="KW-0408">Iron</keyword>
<gene>
    <name evidence="14" type="ORF">ODI_03919</name>
    <name evidence="15" type="ORF">ODI_R2506</name>
</gene>
<dbReference type="AlphaFoldDB" id="A0A1C3K782"/>
<dbReference type="InterPro" id="IPR044398">
    <property type="entry name" value="Globin-sensor_dom"/>
</dbReference>
<evidence type="ECO:0000256" key="6">
    <source>
        <dbReference type="ARBA" id="ARBA00022723"/>
    </source>
</evidence>
<dbReference type="GO" id="GO:0046872">
    <property type="term" value="F:metal ion binding"/>
    <property type="evidence" value="ECO:0007669"/>
    <property type="project" value="UniProtKB-KW"/>
</dbReference>
<dbReference type="EMBL" id="FLRC01000053">
    <property type="protein sequence ID" value="SBT27332.1"/>
    <property type="molecule type" value="Genomic_DNA"/>
</dbReference>
<dbReference type="InterPro" id="IPR043128">
    <property type="entry name" value="Rev_trsase/Diguanyl_cyclase"/>
</dbReference>
<dbReference type="InterPro" id="IPR048442">
    <property type="entry name" value="DosC_2nd"/>
</dbReference>
<evidence type="ECO:0000256" key="1">
    <source>
        <dbReference type="ARBA" id="ARBA00001971"/>
    </source>
</evidence>
<dbReference type="GO" id="GO:0043709">
    <property type="term" value="P:cell adhesion involved in single-species biofilm formation"/>
    <property type="evidence" value="ECO:0007669"/>
    <property type="project" value="TreeGrafter"/>
</dbReference>
<evidence type="ECO:0000256" key="4">
    <source>
        <dbReference type="ARBA" id="ARBA00022617"/>
    </source>
</evidence>
<dbReference type="STRING" id="1851544.ODI_03919"/>
<dbReference type="GO" id="GO:0000166">
    <property type="term" value="F:nucleotide binding"/>
    <property type="evidence" value="ECO:0007669"/>
    <property type="project" value="UniProtKB-KW"/>
</dbReference>
<evidence type="ECO:0000313" key="15">
    <source>
        <dbReference type="EMBL" id="SOE50101.1"/>
    </source>
</evidence>
<dbReference type="EC" id="2.7.7.65" evidence="2"/>
<dbReference type="KEGG" id="odi:ODI_R2506"/>
<evidence type="ECO:0000256" key="3">
    <source>
        <dbReference type="ARBA" id="ARBA00015125"/>
    </source>
</evidence>
<dbReference type="OrthoDB" id="9813903at2"/>
<dbReference type="CDD" id="cd14757">
    <property type="entry name" value="GS_EcDosC-like_GGDEF"/>
    <property type="match status" value="1"/>
</dbReference>
<keyword evidence="6" id="KW-0479">Metal-binding</keyword>
<organism evidence="14 16">
    <name type="scientific">Orrella dioscoreae</name>
    <dbReference type="NCBI Taxonomy" id="1851544"/>
    <lineage>
        <taxon>Bacteria</taxon>
        <taxon>Pseudomonadati</taxon>
        <taxon>Pseudomonadota</taxon>
        <taxon>Betaproteobacteria</taxon>
        <taxon>Burkholderiales</taxon>
        <taxon>Alcaligenaceae</taxon>
        <taxon>Orrella</taxon>
    </lineage>
</organism>
<reference evidence="14 16" key="1">
    <citation type="submission" date="2016-06" db="EMBL/GenBank/DDBJ databases">
        <authorList>
            <person name="Kjaerup R.B."/>
            <person name="Dalgaard T.S."/>
            <person name="Juul-Madsen H.R."/>
        </authorList>
    </citation>
    <scope>NUCLEOTIDE SEQUENCE [LARGE SCALE GENOMIC DNA]</scope>
    <source>
        <strain evidence="14">Orrdi1</strain>
    </source>
</reference>